<keyword evidence="3" id="KW-1185">Reference proteome</keyword>
<dbReference type="InterPro" id="IPR052579">
    <property type="entry name" value="Zinc_finger_SWIM"/>
</dbReference>
<dbReference type="Pfam" id="PF10551">
    <property type="entry name" value="MULE"/>
    <property type="match status" value="1"/>
</dbReference>
<accession>A0AAP0KED7</accession>
<comment type="caution">
    <text evidence="2">The sequence shown here is derived from an EMBL/GenBank/DDBJ whole genome shotgun (WGS) entry which is preliminary data.</text>
</comment>
<dbReference type="PANTHER" id="PTHR31569:SF4">
    <property type="entry name" value="SWIM-TYPE DOMAIN-CONTAINING PROTEIN"/>
    <property type="match status" value="1"/>
</dbReference>
<dbReference type="EMBL" id="JBBNAF010000004">
    <property type="protein sequence ID" value="KAK9151101.1"/>
    <property type="molecule type" value="Genomic_DNA"/>
</dbReference>
<evidence type="ECO:0000259" key="1">
    <source>
        <dbReference type="Pfam" id="PF10551"/>
    </source>
</evidence>
<evidence type="ECO:0000313" key="3">
    <source>
        <dbReference type="Proteomes" id="UP001420932"/>
    </source>
</evidence>
<gene>
    <name evidence="2" type="ORF">Syun_009410</name>
</gene>
<proteinExistence type="predicted"/>
<reference evidence="2 3" key="1">
    <citation type="submission" date="2024-01" db="EMBL/GenBank/DDBJ databases">
        <title>Genome assemblies of Stephania.</title>
        <authorList>
            <person name="Yang L."/>
        </authorList>
    </citation>
    <scope>NUCLEOTIDE SEQUENCE [LARGE SCALE GENOMIC DNA]</scope>
    <source>
        <strain evidence="2">YNDBR</strain>
        <tissue evidence="2">Leaf</tissue>
    </source>
</reference>
<organism evidence="2 3">
    <name type="scientific">Stephania yunnanensis</name>
    <dbReference type="NCBI Taxonomy" id="152371"/>
    <lineage>
        <taxon>Eukaryota</taxon>
        <taxon>Viridiplantae</taxon>
        <taxon>Streptophyta</taxon>
        <taxon>Embryophyta</taxon>
        <taxon>Tracheophyta</taxon>
        <taxon>Spermatophyta</taxon>
        <taxon>Magnoliopsida</taxon>
        <taxon>Ranunculales</taxon>
        <taxon>Menispermaceae</taxon>
        <taxon>Menispermoideae</taxon>
        <taxon>Cissampelideae</taxon>
        <taxon>Stephania</taxon>
    </lineage>
</organism>
<dbReference type="Proteomes" id="UP001420932">
    <property type="component" value="Unassembled WGS sequence"/>
</dbReference>
<evidence type="ECO:0000313" key="2">
    <source>
        <dbReference type="EMBL" id="KAK9151101.1"/>
    </source>
</evidence>
<protein>
    <recommendedName>
        <fullName evidence="1">MULE transposase domain-containing protein</fullName>
    </recommendedName>
</protein>
<feature type="domain" description="MULE transposase" evidence="1">
    <location>
        <begin position="10"/>
        <end position="103"/>
    </location>
</feature>
<name>A0AAP0KED7_9MAGN</name>
<dbReference type="AlphaFoldDB" id="A0AAP0KED7"/>
<sequence>MLLRCFLSILLMDCIYKTNRYRMSLLEIVDITSMHLMFLVGFAFISSETHANYVRALENLRSILDGWPKPNVLVTNRELGLINAIEEVFPSSSHLLCSWHINKVVLDKTKKMVGDDEGFARFMDRWTSVLYAKSEALLELRMNDLSCEFGHVKGFTDYLDNTWVKIYKEKLVPAWTNQIMHFGETTT</sequence>
<dbReference type="PANTHER" id="PTHR31569">
    <property type="entry name" value="SWIM-TYPE DOMAIN-CONTAINING PROTEIN"/>
    <property type="match status" value="1"/>
</dbReference>
<dbReference type="InterPro" id="IPR018289">
    <property type="entry name" value="MULE_transposase_dom"/>
</dbReference>